<protein>
    <submittedName>
        <fullName evidence="1">DUF5522 domain-containing protein</fullName>
    </submittedName>
</protein>
<dbReference type="EMBL" id="JASBRG010000001">
    <property type="protein sequence ID" value="MDI3318674.1"/>
    <property type="molecule type" value="Genomic_DNA"/>
</dbReference>
<dbReference type="Pfam" id="PF17653">
    <property type="entry name" value="DUF5522"/>
    <property type="match status" value="1"/>
</dbReference>
<sequence length="72" mass="8655">MKKKLIEGLDFYYNDQGFIVLTEKYHLERGHCCGNGCRHCPYDYENVPEPKRQELLEQRNHERQQQETIAVN</sequence>
<accession>A0ABT6R9V1</accession>
<organism evidence="1 2">
    <name type="scientific">Pinibacter soli</name>
    <dbReference type="NCBI Taxonomy" id="3044211"/>
    <lineage>
        <taxon>Bacteria</taxon>
        <taxon>Pseudomonadati</taxon>
        <taxon>Bacteroidota</taxon>
        <taxon>Chitinophagia</taxon>
        <taxon>Chitinophagales</taxon>
        <taxon>Chitinophagaceae</taxon>
        <taxon>Pinibacter</taxon>
    </lineage>
</organism>
<evidence type="ECO:0000313" key="2">
    <source>
        <dbReference type="Proteomes" id="UP001226434"/>
    </source>
</evidence>
<name>A0ABT6R9V1_9BACT</name>
<dbReference type="InterPro" id="IPR040807">
    <property type="entry name" value="DUF5522"/>
</dbReference>
<comment type="caution">
    <text evidence="1">The sequence shown here is derived from an EMBL/GenBank/DDBJ whole genome shotgun (WGS) entry which is preliminary data.</text>
</comment>
<dbReference type="PANTHER" id="PTHR21037:SF2">
    <property type="entry name" value="SIMILAR TO NOVEL PROTEIN"/>
    <property type="match status" value="1"/>
</dbReference>
<dbReference type="Proteomes" id="UP001226434">
    <property type="component" value="Unassembled WGS sequence"/>
</dbReference>
<gene>
    <name evidence="1" type="ORF">QJ048_02760</name>
</gene>
<proteinExistence type="predicted"/>
<dbReference type="RefSeq" id="WP_282332801.1">
    <property type="nucleotide sequence ID" value="NZ_JASBRG010000001.1"/>
</dbReference>
<keyword evidence="2" id="KW-1185">Reference proteome</keyword>
<evidence type="ECO:0000313" key="1">
    <source>
        <dbReference type="EMBL" id="MDI3318674.1"/>
    </source>
</evidence>
<reference evidence="1 2" key="1">
    <citation type="submission" date="2023-05" db="EMBL/GenBank/DDBJ databases">
        <title>Genome sequence of Pinibacter sp. MAH-24.</title>
        <authorList>
            <person name="Huq M.A."/>
        </authorList>
    </citation>
    <scope>NUCLEOTIDE SEQUENCE [LARGE SCALE GENOMIC DNA]</scope>
    <source>
        <strain evidence="1 2">MAH-24</strain>
    </source>
</reference>
<dbReference type="PANTHER" id="PTHR21037">
    <property type="entry name" value="39S RIBOSOMAL PROTEIN L14, MITOCHONDRIAL"/>
    <property type="match status" value="1"/>
</dbReference>